<dbReference type="SUPFAM" id="SSF50249">
    <property type="entry name" value="Nucleic acid-binding proteins"/>
    <property type="match status" value="1"/>
</dbReference>
<dbReference type="FunFam" id="3.30.300.20:FF:000005">
    <property type="entry name" value="Transcription termination/antitermination protein NusA"/>
    <property type="match status" value="1"/>
</dbReference>
<dbReference type="SUPFAM" id="SSF54814">
    <property type="entry name" value="Prokaryotic type KH domain (KH-domain type II)"/>
    <property type="match status" value="2"/>
</dbReference>
<organism evidence="10">
    <name type="scientific">Leptospirillum ferriphilum</name>
    <dbReference type="NCBI Taxonomy" id="178606"/>
    <lineage>
        <taxon>Bacteria</taxon>
        <taxon>Pseudomonadati</taxon>
        <taxon>Nitrospirota</taxon>
        <taxon>Nitrospiria</taxon>
        <taxon>Nitrospirales</taxon>
        <taxon>Nitrospiraceae</taxon>
        <taxon>Leptospirillum</taxon>
    </lineage>
</organism>
<evidence type="ECO:0000256" key="6">
    <source>
        <dbReference type="ARBA" id="ARBA00023163"/>
    </source>
</evidence>
<dbReference type="AlphaFoldDB" id="A0A2I2MEP4"/>
<dbReference type="GO" id="GO:0006353">
    <property type="term" value="P:DNA-templated transcription termination"/>
    <property type="evidence" value="ECO:0007669"/>
    <property type="project" value="UniProtKB-UniRule"/>
</dbReference>
<dbReference type="Gene3D" id="3.30.1480.10">
    <property type="entry name" value="NusA, N-terminal domain"/>
    <property type="match status" value="1"/>
</dbReference>
<evidence type="ECO:0000256" key="4">
    <source>
        <dbReference type="ARBA" id="ARBA00022884"/>
    </source>
</evidence>
<keyword evidence="3 7" id="KW-0889">Transcription antitermination</keyword>
<dbReference type="Gene3D" id="3.30.300.20">
    <property type="match status" value="2"/>
</dbReference>
<dbReference type="SMART" id="SM00322">
    <property type="entry name" value="KH"/>
    <property type="match status" value="2"/>
</dbReference>
<dbReference type="InterPro" id="IPR013735">
    <property type="entry name" value="TF_NusA_N"/>
</dbReference>
<evidence type="ECO:0000256" key="3">
    <source>
        <dbReference type="ARBA" id="ARBA00022814"/>
    </source>
</evidence>
<dbReference type="InterPro" id="IPR036555">
    <property type="entry name" value="NusA_N_sf"/>
</dbReference>
<proteinExistence type="inferred from homology"/>
<comment type="subcellular location">
    <subcellularLocation>
        <location evidence="7">Cytoplasm</location>
    </subcellularLocation>
</comment>
<reference evidence="10" key="1">
    <citation type="submission" date="2017-12" db="EMBL/GenBank/DDBJ databases">
        <authorList>
            <consortium name="SysMetEx"/>
        </authorList>
    </citation>
    <scope>NUCLEOTIDE SEQUENCE</scope>
    <source>
        <strain evidence="10">Pb_238</strain>
    </source>
</reference>
<dbReference type="InterPro" id="IPR030842">
    <property type="entry name" value="TF_NusA_bacterial"/>
</dbReference>
<dbReference type="GO" id="GO:0031564">
    <property type="term" value="P:transcription antitermination"/>
    <property type="evidence" value="ECO:0007669"/>
    <property type="project" value="UniProtKB-UniRule"/>
</dbReference>
<dbReference type="PROSITE" id="PS50084">
    <property type="entry name" value="KH_TYPE_1"/>
    <property type="match status" value="1"/>
</dbReference>
<evidence type="ECO:0000256" key="1">
    <source>
        <dbReference type="ARBA" id="ARBA00022472"/>
    </source>
</evidence>
<dbReference type="EMBL" id="LT966316">
    <property type="protein sequence ID" value="SOU92178.1"/>
    <property type="molecule type" value="Genomic_DNA"/>
</dbReference>
<dbReference type="InterPro" id="IPR015946">
    <property type="entry name" value="KH_dom-like_a/b"/>
</dbReference>
<sequence>MLSLTIPEIRTQVRVRLTERGIPPWDSERVMVNQELLSVIDQLHREKGISQETLIVALESALLAAARKRYGGGDNFQVEINPRTGEVQVLQIRRIVEQVESPSEEISLAEALESDPEAEVGDEIGSYLEIDDFGRIAAQAAKQVMFQKVREAEWDVVTKEFGGRQGDIVNGVIIGHERKNYIVDLGKTEAVLPLREQMPRESFRRGDRIKALLLDMRTTSRGPQLVLSRTHPDFVSRLFEKEVPEIAEGILEVRNVVREPGERAKIAVYSRDPNVDPVGSCVGVKGVRVQAVVRELHGEKVDIIEWSPDPSTFIARALSPAKAVRVSIKDMGTEKVATVVVQDSQLSLAIGRRGHNVRLAAKLTGWKVDIFSETQMQSEAGLDERAERVASLAETLGSQSGDTSLLRIEDLPGVGGNMAEILRDAGFDTLQAIAHASVEAISALPKFGPKTAAKLIQTAQDFLGESTGETPGLTELPKTDEN</sequence>
<dbReference type="InterPro" id="IPR009019">
    <property type="entry name" value="KH_sf_prok-type"/>
</dbReference>
<evidence type="ECO:0000256" key="7">
    <source>
        <dbReference type="HAMAP-Rule" id="MF_00945"/>
    </source>
</evidence>
<comment type="function">
    <text evidence="7">Participates in both transcription termination and antitermination.</text>
</comment>
<accession>A0A2I2MEP4</accession>
<feature type="domain" description="S1 motif" evidence="9">
    <location>
        <begin position="166"/>
        <end position="230"/>
    </location>
</feature>
<evidence type="ECO:0000259" key="9">
    <source>
        <dbReference type="PROSITE" id="PS50126"/>
    </source>
</evidence>
<evidence type="ECO:0000256" key="2">
    <source>
        <dbReference type="ARBA" id="ARBA00022490"/>
    </source>
</evidence>
<dbReference type="InterPro" id="IPR003029">
    <property type="entry name" value="S1_domain"/>
</dbReference>
<dbReference type="PANTHER" id="PTHR22648:SF0">
    <property type="entry name" value="TRANSCRIPTION TERMINATION_ANTITERMINATION PROTEIN NUSA"/>
    <property type="match status" value="1"/>
</dbReference>
<dbReference type="Pfam" id="PF13184">
    <property type="entry name" value="KH_NusA_1st"/>
    <property type="match status" value="1"/>
</dbReference>
<dbReference type="NCBIfam" id="TIGR01953">
    <property type="entry name" value="NusA"/>
    <property type="match status" value="1"/>
</dbReference>
<dbReference type="InterPro" id="IPR010213">
    <property type="entry name" value="TF_NusA"/>
</dbReference>
<dbReference type="GO" id="GO:0003723">
    <property type="term" value="F:RNA binding"/>
    <property type="evidence" value="ECO:0007669"/>
    <property type="project" value="UniProtKB-UniRule"/>
</dbReference>
<keyword evidence="6 7" id="KW-0804">Transcription</keyword>
<keyword evidence="4 7" id="KW-0694">RNA-binding</keyword>
<protein>
    <recommendedName>
        <fullName evidence="7">Transcription termination/antitermination protein NusA</fullName>
    </recommendedName>
</protein>
<dbReference type="GO" id="GO:0000166">
    <property type="term" value="F:nucleotide binding"/>
    <property type="evidence" value="ECO:0007669"/>
    <property type="project" value="InterPro"/>
</dbReference>
<dbReference type="GO" id="GO:0005829">
    <property type="term" value="C:cytosol"/>
    <property type="evidence" value="ECO:0007669"/>
    <property type="project" value="TreeGrafter"/>
</dbReference>
<evidence type="ECO:0000256" key="8">
    <source>
        <dbReference type="SAM" id="MobiDB-lite"/>
    </source>
</evidence>
<dbReference type="Gene3D" id="2.40.50.140">
    <property type="entry name" value="Nucleic acid-binding proteins"/>
    <property type="match status" value="1"/>
</dbReference>
<dbReference type="GO" id="GO:0003700">
    <property type="term" value="F:DNA-binding transcription factor activity"/>
    <property type="evidence" value="ECO:0007669"/>
    <property type="project" value="InterPro"/>
</dbReference>
<dbReference type="CDD" id="cd02134">
    <property type="entry name" value="KH-II_NusA_rpt1"/>
    <property type="match status" value="1"/>
</dbReference>
<name>A0A2I2MEP4_9BACT</name>
<dbReference type="InterPro" id="IPR025249">
    <property type="entry name" value="TF_NusA_KH_1st"/>
</dbReference>
<gene>
    <name evidence="7 10" type="primary">nusA</name>
    <name evidence="10" type="ORF">LFTS_00802</name>
</gene>
<comment type="similarity">
    <text evidence="7">Belongs to the NusA family.</text>
</comment>
<keyword evidence="1 7" id="KW-0806">Transcription termination</keyword>
<dbReference type="InterPro" id="IPR058582">
    <property type="entry name" value="KH_NusA_2nd"/>
</dbReference>
<dbReference type="Gene3D" id="1.10.150.20">
    <property type="entry name" value="5' to 3' exonuclease, C-terminal subdomain"/>
    <property type="match status" value="1"/>
</dbReference>
<dbReference type="PROSITE" id="PS50126">
    <property type="entry name" value="S1"/>
    <property type="match status" value="1"/>
</dbReference>
<dbReference type="Pfam" id="PF26594">
    <property type="entry name" value="KH_NusA_2nd"/>
    <property type="match status" value="1"/>
</dbReference>
<dbReference type="SMART" id="SM00316">
    <property type="entry name" value="S1"/>
    <property type="match status" value="1"/>
</dbReference>
<keyword evidence="2 7" id="KW-0963">Cytoplasm</keyword>
<dbReference type="PANTHER" id="PTHR22648">
    <property type="entry name" value="TRANSCRIPTION TERMINATION FACTOR NUSA"/>
    <property type="match status" value="1"/>
</dbReference>
<comment type="subunit">
    <text evidence="7">Monomer. Binds directly to the core enzyme of the DNA-dependent RNA polymerase and to nascent RNA.</text>
</comment>
<dbReference type="Pfam" id="PF08529">
    <property type="entry name" value="NusA_N"/>
    <property type="match status" value="1"/>
</dbReference>
<evidence type="ECO:0000256" key="5">
    <source>
        <dbReference type="ARBA" id="ARBA00023015"/>
    </source>
</evidence>
<dbReference type="Pfam" id="PF14520">
    <property type="entry name" value="HHH_5"/>
    <property type="match status" value="1"/>
</dbReference>
<dbReference type="SUPFAM" id="SSF47794">
    <property type="entry name" value="Rad51 N-terminal domain-like"/>
    <property type="match status" value="1"/>
</dbReference>
<dbReference type="InterPro" id="IPR010995">
    <property type="entry name" value="DNA_repair_Rad51/TF_NusA_a-hlx"/>
</dbReference>
<dbReference type="CDD" id="cd04455">
    <property type="entry name" value="S1_NusA"/>
    <property type="match status" value="1"/>
</dbReference>
<evidence type="ECO:0000313" key="10">
    <source>
        <dbReference type="EMBL" id="SOU92178.1"/>
    </source>
</evidence>
<dbReference type="SUPFAM" id="SSF69705">
    <property type="entry name" value="Transcription factor NusA, N-terminal domain"/>
    <property type="match status" value="1"/>
</dbReference>
<dbReference type="InterPro" id="IPR004087">
    <property type="entry name" value="KH_dom"/>
</dbReference>
<dbReference type="InterPro" id="IPR012340">
    <property type="entry name" value="NA-bd_OB-fold"/>
</dbReference>
<dbReference type="CDD" id="cd22529">
    <property type="entry name" value="KH-II_NusA_rpt2"/>
    <property type="match status" value="1"/>
</dbReference>
<keyword evidence="5 7" id="KW-0805">Transcription regulation</keyword>
<dbReference type="FunFam" id="3.30.1480.10:FF:000002">
    <property type="entry name" value="Transcription termination/antitermination protein NusA"/>
    <property type="match status" value="1"/>
</dbReference>
<dbReference type="HAMAP" id="MF_00945_B">
    <property type="entry name" value="NusA_B"/>
    <property type="match status" value="1"/>
</dbReference>
<feature type="region of interest" description="Disordered" evidence="8">
    <location>
        <begin position="462"/>
        <end position="482"/>
    </location>
</feature>
<dbReference type="FunFam" id="3.30.300.20:FF:000002">
    <property type="entry name" value="Transcription termination/antitermination protein NusA"/>
    <property type="match status" value="1"/>
</dbReference>